<evidence type="ECO:0000256" key="1">
    <source>
        <dbReference type="SAM" id="MobiDB-lite"/>
    </source>
</evidence>
<dbReference type="AlphaFoldDB" id="A0A9P7UIB1"/>
<evidence type="ECO:0000313" key="4">
    <source>
        <dbReference type="Proteomes" id="UP000699042"/>
    </source>
</evidence>
<dbReference type="EMBL" id="JAESDN010000001">
    <property type="protein sequence ID" value="KAG7059094.1"/>
    <property type="molecule type" value="Genomic_DNA"/>
</dbReference>
<dbReference type="Proteomes" id="UP000699042">
    <property type="component" value="Unassembled WGS sequence"/>
</dbReference>
<sequence>MASYAIVLLGILAMSNAAPQFTIGDGSTILVPGGGATSPNPVGPILLPPIDSPEVKPGKRDLDGPFLERKLSSSDTPMRPSQALAERTEDLNTLKETYFTLLEPIIHGTKPSFGTYMVLLHMADILASKGVEVGTITLGEATTIFSPTTNTKRQIFEIGSCKLSDVIGLRATLTSLLLIYSNTPPFEIWNLEQAIIAALKACNEDVIVGPIIPDKPVPGGPVVTQSPVPGGPIKPSD</sequence>
<feature type="compositionally biased region" description="Basic and acidic residues" evidence="1">
    <location>
        <begin position="53"/>
        <end position="72"/>
    </location>
</feature>
<feature type="region of interest" description="Disordered" evidence="1">
    <location>
        <begin position="218"/>
        <end position="237"/>
    </location>
</feature>
<dbReference type="OrthoDB" id="4762260at2759"/>
<keyword evidence="4" id="KW-1185">Reference proteome</keyword>
<proteinExistence type="predicted"/>
<accession>A0A9P7UIB1</accession>
<feature type="signal peptide" evidence="2">
    <location>
        <begin position="1"/>
        <end position="17"/>
    </location>
</feature>
<name>A0A9P7UIB1_9PEZI</name>
<feature type="region of interest" description="Disordered" evidence="1">
    <location>
        <begin position="53"/>
        <end position="84"/>
    </location>
</feature>
<organism evidence="3 4">
    <name type="scientific">Colletotrichum scovillei</name>
    <dbReference type="NCBI Taxonomy" id="1209932"/>
    <lineage>
        <taxon>Eukaryota</taxon>
        <taxon>Fungi</taxon>
        <taxon>Dikarya</taxon>
        <taxon>Ascomycota</taxon>
        <taxon>Pezizomycotina</taxon>
        <taxon>Sordariomycetes</taxon>
        <taxon>Hypocreomycetidae</taxon>
        <taxon>Glomerellales</taxon>
        <taxon>Glomerellaceae</taxon>
        <taxon>Colletotrichum</taxon>
        <taxon>Colletotrichum acutatum species complex</taxon>
    </lineage>
</organism>
<evidence type="ECO:0008006" key="5">
    <source>
        <dbReference type="Google" id="ProtNLM"/>
    </source>
</evidence>
<evidence type="ECO:0000256" key="2">
    <source>
        <dbReference type="SAM" id="SignalP"/>
    </source>
</evidence>
<feature type="chain" id="PRO_5040422607" description="Secreted protein" evidence="2">
    <location>
        <begin position="18"/>
        <end position="237"/>
    </location>
</feature>
<gene>
    <name evidence="3" type="ORF">JMJ77_006462</name>
</gene>
<keyword evidence="2" id="KW-0732">Signal</keyword>
<comment type="caution">
    <text evidence="3">The sequence shown here is derived from an EMBL/GenBank/DDBJ whole genome shotgun (WGS) entry which is preliminary data.</text>
</comment>
<protein>
    <recommendedName>
        <fullName evidence="5">Secreted protein</fullName>
    </recommendedName>
</protein>
<evidence type="ECO:0000313" key="3">
    <source>
        <dbReference type="EMBL" id="KAG7059094.1"/>
    </source>
</evidence>
<reference evidence="3" key="1">
    <citation type="submission" date="2021-05" db="EMBL/GenBank/DDBJ databases">
        <title>Comparative genomics of three Colletotrichum scovillei strains and genetic complementation revealed genes involved fungal growth and virulence on chili pepper.</title>
        <authorList>
            <person name="Hsieh D.-K."/>
            <person name="Chuang S.-C."/>
            <person name="Chen C.-Y."/>
            <person name="Chao Y.-T."/>
            <person name="Lu M.-Y.J."/>
            <person name="Lee M.-H."/>
            <person name="Shih M.-C."/>
        </authorList>
    </citation>
    <scope>NUCLEOTIDE SEQUENCE</scope>
    <source>
        <strain evidence="3">Coll-153</strain>
    </source>
</reference>